<comment type="caution">
    <text evidence="11">The sequence shown here is derived from an EMBL/GenBank/DDBJ whole genome shotgun (WGS) entry which is preliminary data.</text>
</comment>
<keyword evidence="6 7" id="KW-0326">Glycosidase</keyword>
<evidence type="ECO:0000256" key="6">
    <source>
        <dbReference type="ARBA" id="ARBA00023295"/>
    </source>
</evidence>
<dbReference type="SUPFAM" id="SSF51445">
    <property type="entry name" value="(Trans)glycosidases"/>
    <property type="match status" value="1"/>
</dbReference>
<protein>
    <recommendedName>
        <fullName evidence="13">Glycoside hydrolase family 31 protein</fullName>
    </recommendedName>
</protein>
<feature type="domain" description="Glycosyl hydrolase family 31 C-terminal" evidence="10">
    <location>
        <begin position="365"/>
        <end position="429"/>
    </location>
</feature>
<evidence type="ECO:0000313" key="12">
    <source>
        <dbReference type="Proteomes" id="UP000620874"/>
    </source>
</evidence>
<evidence type="ECO:0000256" key="5">
    <source>
        <dbReference type="ARBA" id="ARBA00023180"/>
    </source>
</evidence>
<feature type="domain" description="Glycoside hydrolase family 31 TIM barrel" evidence="9">
    <location>
        <begin position="23"/>
        <end position="343"/>
    </location>
</feature>
<dbReference type="Proteomes" id="UP000620874">
    <property type="component" value="Unassembled WGS sequence"/>
</dbReference>
<evidence type="ECO:0000259" key="10">
    <source>
        <dbReference type="Pfam" id="PF21365"/>
    </source>
</evidence>
<evidence type="ECO:0000256" key="1">
    <source>
        <dbReference type="ARBA" id="ARBA00004881"/>
    </source>
</evidence>
<dbReference type="InterPro" id="IPR013780">
    <property type="entry name" value="Glyco_hydro_b"/>
</dbReference>
<sequence>MKRIVIASLFGLGMLTAVHAQTPPITPAWAFRHIVWEDSLNTETGAKKLVDGYLSRGIPVEATIIDSPWSTAYNDFNWDKARYPDPEGMLSYFKRKGVKVILWLTGVVNQKGKDTPLQQCEAYDYVRSNKLGINGSEPHEWWKGYGIHIDFTNPKAVEWWHTQLDKVFVDGVYGWKVDQGEFWFGDYLQTSKGTMSNAEFRPYYYDAMYDYTTARNPEGIIIARPYSHQGGYSASPDKMNLGWCGDFSGDWSGLKLQIDNIYRSALRGYASPACEVAGFFMRRAGKEEFVRYAQFGCMTAAMINGGENGAFTNHLPWFHGQDVEDIYRFCVVLHDELVPYLFSTVVDAHLHGGSLLKNVSFSEESHQVGDYIFTKAITSAGSGPVVFHLPSEGTWIDFWTGDSFAPDTRISRRYPLDEFPLFIRKGAIIPMDIRSGATGIGCEKLEGCRSFLICPNGLSARTLHLPQGDGTEYYDCTVSFDEAKGELRLKSDRSSRYAFILRNMPAVSSVKDAADWQYDAERKELLIVAEGKDISLQID</sequence>
<feature type="signal peptide" evidence="8">
    <location>
        <begin position="1"/>
        <end position="20"/>
    </location>
</feature>
<reference evidence="11 12" key="1">
    <citation type="submission" date="2020-08" db="EMBL/GenBank/DDBJ databases">
        <title>A Genomic Blueprint of the Chicken Gut Microbiome.</title>
        <authorList>
            <person name="Gilroy R."/>
            <person name="Ravi A."/>
            <person name="Getino M."/>
            <person name="Pursley I."/>
            <person name="Horton D.L."/>
            <person name="Alikhan N.-F."/>
            <person name="Baker D."/>
            <person name="Gharbi K."/>
            <person name="Hall N."/>
            <person name="Watson M."/>
            <person name="Adriaenssens E.M."/>
            <person name="Foster-Nyarko E."/>
            <person name="Jarju S."/>
            <person name="Secka A."/>
            <person name="Antonio M."/>
            <person name="Oren A."/>
            <person name="Chaudhuri R."/>
            <person name="La Ragione R.M."/>
            <person name="Hildebrand F."/>
            <person name="Pallen M.J."/>
        </authorList>
    </citation>
    <scope>NUCLEOTIDE SEQUENCE [LARGE SCALE GENOMIC DNA]</scope>
    <source>
        <strain evidence="11 12">Sa1CVN1</strain>
    </source>
</reference>
<comment type="similarity">
    <text evidence="2 7">Belongs to the glycosyl hydrolase 31 family.</text>
</comment>
<dbReference type="Pfam" id="PF01055">
    <property type="entry name" value="Glyco_hydro_31_2nd"/>
    <property type="match status" value="1"/>
</dbReference>
<evidence type="ECO:0000313" key="11">
    <source>
        <dbReference type="EMBL" id="MBD8040547.1"/>
    </source>
</evidence>
<keyword evidence="3 8" id="KW-0732">Signal</keyword>
<evidence type="ECO:0000256" key="3">
    <source>
        <dbReference type="ARBA" id="ARBA00022729"/>
    </source>
</evidence>
<feature type="chain" id="PRO_5046657900" description="Glycoside hydrolase family 31 protein" evidence="8">
    <location>
        <begin position="21"/>
        <end position="539"/>
    </location>
</feature>
<dbReference type="Pfam" id="PF21365">
    <property type="entry name" value="Glyco_hydro_31_3rd"/>
    <property type="match status" value="1"/>
</dbReference>
<keyword evidence="4 7" id="KW-0378">Hydrolase</keyword>
<evidence type="ECO:0000256" key="8">
    <source>
        <dbReference type="SAM" id="SignalP"/>
    </source>
</evidence>
<name>A0ABR8Y8N3_9BACT</name>
<dbReference type="InterPro" id="IPR000322">
    <property type="entry name" value="Glyco_hydro_31_TIM"/>
</dbReference>
<dbReference type="EMBL" id="JACSPP010000023">
    <property type="protein sequence ID" value="MBD8040547.1"/>
    <property type="molecule type" value="Genomic_DNA"/>
</dbReference>
<dbReference type="Gene3D" id="3.20.20.80">
    <property type="entry name" value="Glycosidases"/>
    <property type="match status" value="1"/>
</dbReference>
<dbReference type="InterPro" id="IPR017853">
    <property type="entry name" value="GH"/>
</dbReference>
<dbReference type="PANTHER" id="PTHR22762">
    <property type="entry name" value="ALPHA-GLUCOSIDASE"/>
    <property type="match status" value="1"/>
</dbReference>
<evidence type="ECO:0000256" key="7">
    <source>
        <dbReference type="RuleBase" id="RU361185"/>
    </source>
</evidence>
<dbReference type="Gene3D" id="2.60.40.1180">
    <property type="entry name" value="Golgi alpha-mannosidase II"/>
    <property type="match status" value="1"/>
</dbReference>
<keyword evidence="5" id="KW-0325">Glycoprotein</keyword>
<evidence type="ECO:0000256" key="4">
    <source>
        <dbReference type="ARBA" id="ARBA00022801"/>
    </source>
</evidence>
<dbReference type="SUPFAM" id="SSF51011">
    <property type="entry name" value="Glycosyl hydrolase domain"/>
    <property type="match status" value="1"/>
</dbReference>
<dbReference type="RefSeq" id="WP_191763974.1">
    <property type="nucleotide sequence ID" value="NZ_JACSPP010000023.1"/>
</dbReference>
<dbReference type="InterPro" id="IPR048395">
    <property type="entry name" value="Glyco_hydro_31_C"/>
</dbReference>
<gene>
    <name evidence="11" type="ORF">H9625_08875</name>
</gene>
<proteinExistence type="inferred from homology"/>
<comment type="pathway">
    <text evidence="1">Glycan metabolism.</text>
</comment>
<evidence type="ECO:0000256" key="2">
    <source>
        <dbReference type="ARBA" id="ARBA00007806"/>
    </source>
</evidence>
<organism evidence="11 12">
    <name type="scientific">Phocaeicola intestinalis</name>
    <dbReference type="NCBI Taxonomy" id="2762212"/>
    <lineage>
        <taxon>Bacteria</taxon>
        <taxon>Pseudomonadati</taxon>
        <taxon>Bacteroidota</taxon>
        <taxon>Bacteroidia</taxon>
        <taxon>Bacteroidales</taxon>
        <taxon>Bacteroidaceae</taxon>
        <taxon>Phocaeicola</taxon>
    </lineage>
</organism>
<evidence type="ECO:0000259" key="9">
    <source>
        <dbReference type="Pfam" id="PF01055"/>
    </source>
</evidence>
<dbReference type="PANTHER" id="PTHR22762:SF54">
    <property type="entry name" value="BCDNA.GH04962"/>
    <property type="match status" value="1"/>
</dbReference>
<keyword evidence="12" id="KW-1185">Reference proteome</keyword>
<accession>A0ABR8Y8N3</accession>
<evidence type="ECO:0008006" key="13">
    <source>
        <dbReference type="Google" id="ProtNLM"/>
    </source>
</evidence>